<evidence type="ECO:0000313" key="2">
    <source>
        <dbReference type="Proteomes" id="UP000242791"/>
    </source>
</evidence>
<organism evidence="1 2">
    <name type="scientific">Blastomyces percursus</name>
    <dbReference type="NCBI Taxonomy" id="1658174"/>
    <lineage>
        <taxon>Eukaryota</taxon>
        <taxon>Fungi</taxon>
        <taxon>Dikarya</taxon>
        <taxon>Ascomycota</taxon>
        <taxon>Pezizomycotina</taxon>
        <taxon>Eurotiomycetes</taxon>
        <taxon>Eurotiomycetidae</taxon>
        <taxon>Onygenales</taxon>
        <taxon>Ajellomycetaceae</taxon>
        <taxon>Blastomyces</taxon>
    </lineage>
</organism>
<keyword evidence="2" id="KW-1185">Reference proteome</keyword>
<accession>A0A1J9QFY0</accession>
<reference evidence="1 2" key="1">
    <citation type="submission" date="2015-08" db="EMBL/GenBank/DDBJ databases">
        <title>Emmonsia species relationships and genome sequence.</title>
        <authorList>
            <person name="Cuomo C.A."/>
            <person name="Schwartz I.S."/>
            <person name="Kenyon C."/>
            <person name="De Hoog G.S."/>
            <person name="Govender N.P."/>
            <person name="Botha A."/>
            <person name="Moreno L."/>
            <person name="De Vries M."/>
            <person name="Munoz J.F."/>
            <person name="Stielow J.B."/>
        </authorList>
    </citation>
    <scope>NUCLEOTIDE SEQUENCE [LARGE SCALE GENOMIC DNA]</scope>
    <source>
        <strain evidence="1 2">EI222</strain>
    </source>
</reference>
<evidence type="ECO:0000313" key="1">
    <source>
        <dbReference type="EMBL" id="OJD27010.1"/>
    </source>
</evidence>
<proteinExistence type="predicted"/>
<dbReference type="EMBL" id="LGTZ01000149">
    <property type="protein sequence ID" value="OJD27010.1"/>
    <property type="molecule type" value="Genomic_DNA"/>
</dbReference>
<gene>
    <name evidence="1" type="ORF">ACJ73_01607</name>
</gene>
<dbReference type="Proteomes" id="UP000242791">
    <property type="component" value="Unassembled WGS sequence"/>
</dbReference>
<dbReference type="VEuPathDB" id="FungiDB:ACJ73_01607"/>
<sequence length="86" mass="9144">MWDVVTLPAKAHPGEAAACEALAPRVFRGLGKLNSGSHRSGQQQVTFGNVAEDQKCTQASIIVACRMMSASSSQQVSEDMVIILIN</sequence>
<dbReference type="AlphaFoldDB" id="A0A1J9QFY0"/>
<protein>
    <submittedName>
        <fullName evidence="1">Uncharacterized protein</fullName>
    </submittedName>
</protein>
<comment type="caution">
    <text evidence="1">The sequence shown here is derived from an EMBL/GenBank/DDBJ whole genome shotgun (WGS) entry which is preliminary data.</text>
</comment>
<name>A0A1J9QFY0_9EURO</name>